<dbReference type="SUPFAM" id="SSF56219">
    <property type="entry name" value="DNase I-like"/>
    <property type="match status" value="1"/>
</dbReference>
<protein>
    <recommendedName>
        <fullName evidence="10">Reverse transcriptase domain-containing protein</fullName>
    </recommendedName>
</protein>
<feature type="domain" description="Reverse transcriptase" evidence="7">
    <location>
        <begin position="1147"/>
        <end position="1400"/>
    </location>
</feature>
<evidence type="ECO:0008006" key="10">
    <source>
        <dbReference type="Google" id="ProtNLM"/>
    </source>
</evidence>
<dbReference type="InterPro" id="IPR013083">
    <property type="entry name" value="Znf_RING/FYVE/PHD"/>
</dbReference>
<sequence>MELSRRSRRSRVTKVPFTPSKLKSKDAKVDTVNLTVLPVNYELDRSKAIKNKIEAASRPHSVILSMARGNIVITFSAAAYEEFKSVTINYLHSKGLTLNTTETTEKRGAVVSESTAVFEGNNKLFVLNFYNSKSKILLNGNQGHIITFVENYLIHILDILDRNDSFSDINEQIREYCKQFLNKSGQSAENCQEIETASTGKKLSSLNVNKALSLPAVDNAACGNEPLIGPQFPLCLVCNKQCDENPTSVACDICYQWIHFKCEGLTPENVLEIELKDDSYICRMCTSQRGTVNSDIDIAVNSCVRQANLNSNTESVGQTPSTRTFELKENCQPTAMTESLLDQVNTLPSGPNMANSPDNTELHKAEIAHLQTQIEKRDKLLKVKDSKILKYESEIDQLKKQLATNRAYSITLEDKNKDLQHSLLIINQRVEQLENYPTQGSTNSHSCTQNVQSTPQSEIGEMKIWFLEQKVRQLELDVHKNNTELSFIRNSHVPHVKTSRGKKRRKPYMQNDNNKTHAQSASLHNICHQMDDFLLNTRSDETISMKSYDENSDFLGAHSPTKPTILPTKSVGLQPTTPKSPKPPFYSTNHQTSSGEGETYSAYPKSADSPIDNPIETESTPSSVLSSLNLLTFNIEGFNSNKLYLETLSKRSDILLLQEHWLHSYEKHKLDEFLQDFICYAKCFDDNSLSDAYERRRGHAGVAICIHKKFEKFVELLPDGGNRIIGIKFNTTQPFIFLSTYLPCRGNANSIDNYQEILDELSEIYIKYSNVFRIVIGGDMNASIYRDSKQDKVFRDFIKENNLLIPPSCGKTFTFYHYNGRDTSQIDYFLESKSVISNYLTFIRESTNTSTHDPILTTIPCNIQANEEINSLIENKRINWNKVDKTAYQEEIENKLSTWTDEINLNLTFDNIPDKINELCTIMAASASKCSRSKRSKCKRLKKKPWTPELENMAKINRDHFAKWKAAGRPTDKSNILFQNIQFYKKKLRSMQRQLEASLRINKYQKIMELHEGNDAGFYSLVRKQRNPANTTTSSLTFNDISLNNDNLIRDAWMDYFQDLASPMDSENFDKEHFSLVENDIKHLTKTFTENKIENISPVTEVEMKSILASMKNNKSADEENIAAEHLKYGGPIMITIMTFLINAIFKHLHIPTLLKGGIACPVLKNGKPKIDPNSYRKITITSTVGKVVEKAHLSQNKNSVIKNQNKLQKGFTSGEMPIIAALILTELIIQAIKTKSPLYVALMDARKAFDIVWHLGLMREMHKFGLTGDNWLFFKRWYENLKSKIKWKGLLSNSIEEQQGVRQGGIWSPTAYKIFINSLLQTFERNQLGACIGPIYCGIPTVADDVALISTDPYELQTMLNVQADHANKLRYLLSEQKSTILVYNDKLPKSWSLNGKSVTLSESAVHLGIDRNITKNAGVKEVVNKRRIPIEGEIHKKILKTFGNIIRNDKSVEREIAFRQLAMKDEKSGSWFTKLHNLTVIYGLPSPYDIIENPPSKISWNRLVNNCINNHFLQNLKKEAKEKSSLKYINFNDSNIGTVHNIWKSSGTDPYSINMAAIKVKIATGIMILQYQRSRFSKNCISAICPLCNIEPEDMTHFILKCEKLSSIRNRFMQELKSLLVDCNKPPLLIQELFDDKENLLHLVIDCTSYHFLTYKEQVRIETLTRGLCYKLYHKRLLLMSE</sequence>
<keyword evidence="9" id="KW-1185">Reference proteome</keyword>
<proteinExistence type="predicted"/>
<dbReference type="OrthoDB" id="425681at2759"/>
<dbReference type="PANTHER" id="PTHR19446">
    <property type="entry name" value="REVERSE TRANSCRIPTASES"/>
    <property type="match status" value="1"/>
</dbReference>
<dbReference type="InterPro" id="IPR005135">
    <property type="entry name" value="Endo/exonuclease/phosphatase"/>
</dbReference>
<dbReference type="Pfam" id="PF03372">
    <property type="entry name" value="Exo_endo_phos"/>
    <property type="match status" value="1"/>
</dbReference>
<dbReference type="SUPFAM" id="SSF57903">
    <property type="entry name" value="FYVE/PHD zinc finger"/>
    <property type="match status" value="1"/>
</dbReference>
<dbReference type="Gene3D" id="3.30.40.10">
    <property type="entry name" value="Zinc/RING finger domain, C3HC4 (zinc finger)"/>
    <property type="match status" value="1"/>
</dbReference>
<dbReference type="GO" id="GO:0003824">
    <property type="term" value="F:catalytic activity"/>
    <property type="evidence" value="ECO:0007669"/>
    <property type="project" value="InterPro"/>
</dbReference>
<dbReference type="Proteomes" id="UP000683360">
    <property type="component" value="Unassembled WGS sequence"/>
</dbReference>
<dbReference type="PROSITE" id="PS50016">
    <property type="entry name" value="ZF_PHD_2"/>
    <property type="match status" value="1"/>
</dbReference>
<dbReference type="SMART" id="SM00249">
    <property type="entry name" value="PHD"/>
    <property type="match status" value="1"/>
</dbReference>
<evidence type="ECO:0000313" key="9">
    <source>
        <dbReference type="Proteomes" id="UP000683360"/>
    </source>
</evidence>
<name>A0A8S3RJZ0_MYTED</name>
<accession>A0A8S3RJZ0</accession>
<evidence type="ECO:0000259" key="7">
    <source>
        <dbReference type="PROSITE" id="PS50878"/>
    </source>
</evidence>
<feature type="region of interest" description="Disordered" evidence="5">
    <location>
        <begin position="494"/>
        <end position="515"/>
    </location>
</feature>
<dbReference type="EMBL" id="CAJPWZ010001126">
    <property type="protein sequence ID" value="CAG2208955.1"/>
    <property type="molecule type" value="Genomic_DNA"/>
</dbReference>
<evidence type="ECO:0000256" key="2">
    <source>
        <dbReference type="ARBA" id="ARBA00022771"/>
    </source>
</evidence>
<feature type="compositionally biased region" description="Polar residues" evidence="5">
    <location>
        <begin position="586"/>
        <end position="596"/>
    </location>
</feature>
<evidence type="ECO:0000256" key="3">
    <source>
        <dbReference type="ARBA" id="ARBA00022833"/>
    </source>
</evidence>
<dbReference type="GO" id="GO:0008270">
    <property type="term" value="F:zinc ion binding"/>
    <property type="evidence" value="ECO:0007669"/>
    <property type="project" value="UniProtKB-KW"/>
</dbReference>
<evidence type="ECO:0000313" key="8">
    <source>
        <dbReference type="EMBL" id="CAG2208955.1"/>
    </source>
</evidence>
<evidence type="ECO:0000256" key="1">
    <source>
        <dbReference type="ARBA" id="ARBA00022723"/>
    </source>
</evidence>
<dbReference type="InterPro" id="IPR000477">
    <property type="entry name" value="RT_dom"/>
</dbReference>
<evidence type="ECO:0000256" key="5">
    <source>
        <dbReference type="SAM" id="MobiDB-lite"/>
    </source>
</evidence>
<feature type="compositionally biased region" description="Basic residues" evidence="5">
    <location>
        <begin position="494"/>
        <end position="507"/>
    </location>
</feature>
<reference evidence="8" key="1">
    <citation type="submission" date="2021-03" db="EMBL/GenBank/DDBJ databases">
        <authorList>
            <person name="Bekaert M."/>
        </authorList>
    </citation>
    <scope>NUCLEOTIDE SEQUENCE</scope>
</reference>
<keyword evidence="1" id="KW-0479">Metal-binding</keyword>
<dbReference type="Gene3D" id="3.60.10.10">
    <property type="entry name" value="Endonuclease/exonuclease/phosphatase"/>
    <property type="match status" value="1"/>
</dbReference>
<dbReference type="Pfam" id="PF00078">
    <property type="entry name" value="RVT_1"/>
    <property type="match status" value="1"/>
</dbReference>
<feature type="region of interest" description="Disordered" evidence="5">
    <location>
        <begin position="563"/>
        <end position="620"/>
    </location>
</feature>
<dbReference type="CDD" id="cd15517">
    <property type="entry name" value="PHD_TCF19_like"/>
    <property type="match status" value="1"/>
</dbReference>
<feature type="domain" description="PHD-type" evidence="6">
    <location>
        <begin position="232"/>
        <end position="288"/>
    </location>
</feature>
<organism evidence="8 9">
    <name type="scientific">Mytilus edulis</name>
    <name type="common">Blue mussel</name>
    <dbReference type="NCBI Taxonomy" id="6550"/>
    <lineage>
        <taxon>Eukaryota</taxon>
        <taxon>Metazoa</taxon>
        <taxon>Spiralia</taxon>
        <taxon>Lophotrochozoa</taxon>
        <taxon>Mollusca</taxon>
        <taxon>Bivalvia</taxon>
        <taxon>Autobranchia</taxon>
        <taxon>Pteriomorphia</taxon>
        <taxon>Mytilida</taxon>
        <taxon>Mytiloidea</taxon>
        <taxon>Mytilidae</taxon>
        <taxon>Mytilinae</taxon>
        <taxon>Mytilus</taxon>
    </lineage>
</organism>
<dbReference type="InterPro" id="IPR019787">
    <property type="entry name" value="Znf_PHD-finger"/>
</dbReference>
<dbReference type="InterPro" id="IPR001965">
    <property type="entry name" value="Znf_PHD"/>
</dbReference>
<dbReference type="InterPro" id="IPR036691">
    <property type="entry name" value="Endo/exonu/phosph_ase_sf"/>
</dbReference>
<keyword evidence="2 4" id="KW-0863">Zinc-finger</keyword>
<evidence type="ECO:0000259" key="6">
    <source>
        <dbReference type="PROSITE" id="PS50016"/>
    </source>
</evidence>
<dbReference type="PROSITE" id="PS50878">
    <property type="entry name" value="RT_POL"/>
    <property type="match status" value="1"/>
</dbReference>
<comment type="caution">
    <text evidence="8">The sequence shown here is derived from an EMBL/GenBank/DDBJ whole genome shotgun (WGS) entry which is preliminary data.</text>
</comment>
<dbReference type="InterPro" id="IPR011011">
    <property type="entry name" value="Znf_FYVE_PHD"/>
</dbReference>
<keyword evidence="3" id="KW-0862">Zinc</keyword>
<evidence type="ECO:0000256" key="4">
    <source>
        <dbReference type="PROSITE-ProRule" id="PRU00146"/>
    </source>
</evidence>
<gene>
    <name evidence="8" type="ORF">MEDL_23130</name>
</gene>